<keyword evidence="1 8" id="KW-0639">Primosome</keyword>
<feature type="region of interest" description="Disordered" evidence="9">
    <location>
        <begin position="1"/>
        <end position="62"/>
    </location>
</feature>
<feature type="binding site" evidence="8">
    <location>
        <position position="481"/>
    </location>
    <ligand>
        <name>Zn(2+)</name>
        <dbReference type="ChEBI" id="CHEBI:29105"/>
        <label>1</label>
    </ligand>
</feature>
<evidence type="ECO:0000256" key="7">
    <source>
        <dbReference type="ARBA" id="ARBA00023125"/>
    </source>
</evidence>
<sequence>MHGVDDGDGRDADGPDSGPASETAGDAGEAAGDARQESAPRQPALLDSLAPPPAPSLPAGAATQQPIARVLLDSGVPHLDRPFDYVVPADRDERVVPGCRVKVRFSGREMLGHVVERAEAAGTSSRLSLIHKVVSSTPVLAPQILQLAEQVAARGAGVASDVLRAAVPPRVARVEKEFEGLVPPEESLRPETPGLRRAALALTSYGPQSWVEMIVSAVREALEPGEGSDGAAASDAGTGGDAVVVLPDQRDVDRAATRLEEVFGAEDVARLTADVGPTPRYRAFLRLRMGQARIAVGTRSAIFAPVAAPRLIVVLDDDDPSHAEPRAPYHHVRETALLRTVQTGASLLFLSTARSLEVQRLVDLGWLTETAPDRQLRREATPLVMANADSYQQEHDPSAQRARMPAAAYRTSREALEHGPVLIQVGRAGFIPAVLCERCRSRQECPSCHGPLTIPAHHGQSRTLRCRWCGLHHRDHRCTVCGHGAFRAGSRGADRTAHELGRAFAGVPVVSSTGDHPVESVSSQAALVVSTPGVEPVAEDGYAAALLLDGDAQLTREGLDVPRRVLARWFRAASLVRPRREAARGEGTVVVTAGAEELTAALVRWDPVGWARRELARRRELGLPPARRMLSLTGEAQETEQLIGQLQLPEGLAWIGPAPVDEERQRWLLFFSYAQAEEVVGEIRRVRRTHSAHREGRGVRIAVDDVDALQF</sequence>
<dbReference type="Pfam" id="PF17764">
    <property type="entry name" value="PriA_3primeBD"/>
    <property type="match status" value="1"/>
</dbReference>
<protein>
    <recommendedName>
        <fullName evidence="8">Probable replication restart protein PriA</fullName>
    </recommendedName>
    <alternativeName>
        <fullName evidence="8">Putative ATP-dependent DNA helicase PriA</fullName>
    </alternativeName>
</protein>
<feature type="binding site" evidence="8">
    <location>
        <position position="448"/>
    </location>
    <ligand>
        <name>Zn(2+)</name>
        <dbReference type="ChEBI" id="CHEBI:29105"/>
        <label>2</label>
    </ligand>
</feature>
<dbReference type="InterPro" id="IPR041222">
    <property type="entry name" value="PriA_3primeBD"/>
</dbReference>
<dbReference type="EMBL" id="BAAAYG010000007">
    <property type="protein sequence ID" value="GAA3286123.1"/>
    <property type="molecule type" value="Genomic_DNA"/>
</dbReference>
<evidence type="ECO:0000256" key="8">
    <source>
        <dbReference type="HAMAP-Rule" id="MF_00983"/>
    </source>
</evidence>
<feature type="domain" description="Primosomal protein N' 3' DNA-binding" evidence="10">
    <location>
        <begin position="70"/>
        <end position="168"/>
    </location>
</feature>
<keyword evidence="7 8" id="KW-0238">DNA-binding</keyword>
<evidence type="ECO:0000259" key="10">
    <source>
        <dbReference type="Pfam" id="PF17764"/>
    </source>
</evidence>
<comment type="caution">
    <text evidence="11">The sequence shown here is derived from an EMBL/GenBank/DDBJ whole genome shotgun (WGS) entry which is preliminary data.</text>
</comment>
<dbReference type="InterPro" id="IPR042115">
    <property type="entry name" value="PriA_3primeBD_sf"/>
</dbReference>
<feature type="binding site" evidence="8">
    <location>
        <position position="478"/>
    </location>
    <ligand>
        <name>Zn(2+)</name>
        <dbReference type="ChEBI" id="CHEBI:29105"/>
        <label>1</label>
    </ligand>
</feature>
<gene>
    <name evidence="8" type="primary">priA</name>
    <name evidence="11" type="ORF">GCM10020260_20280</name>
</gene>
<evidence type="ECO:0000256" key="4">
    <source>
        <dbReference type="ARBA" id="ARBA00022741"/>
    </source>
</evidence>
<dbReference type="InterPro" id="IPR005259">
    <property type="entry name" value="PriA"/>
</dbReference>
<keyword evidence="6 8" id="KW-0067">ATP-binding</keyword>
<feature type="binding site" evidence="8">
    <location>
        <position position="436"/>
    </location>
    <ligand>
        <name>Zn(2+)</name>
        <dbReference type="ChEBI" id="CHEBI:29105"/>
        <label>1</label>
    </ligand>
</feature>
<evidence type="ECO:0000256" key="2">
    <source>
        <dbReference type="ARBA" id="ARBA00022705"/>
    </source>
</evidence>
<accession>A0ABP6RID3</accession>
<feature type="binding site" evidence="8">
    <location>
        <position position="466"/>
    </location>
    <ligand>
        <name>Zn(2+)</name>
        <dbReference type="ChEBI" id="CHEBI:29105"/>
        <label>2</label>
    </ligand>
</feature>
<evidence type="ECO:0000313" key="11">
    <source>
        <dbReference type="EMBL" id="GAA3286123.1"/>
    </source>
</evidence>
<evidence type="ECO:0000256" key="5">
    <source>
        <dbReference type="ARBA" id="ARBA00022833"/>
    </source>
</evidence>
<dbReference type="PANTHER" id="PTHR30580">
    <property type="entry name" value="PRIMOSOMAL PROTEIN N"/>
    <property type="match status" value="1"/>
</dbReference>
<proteinExistence type="inferred from homology"/>
<evidence type="ECO:0000256" key="3">
    <source>
        <dbReference type="ARBA" id="ARBA00022723"/>
    </source>
</evidence>
<evidence type="ECO:0000313" key="12">
    <source>
        <dbReference type="Proteomes" id="UP001501736"/>
    </source>
</evidence>
<evidence type="ECO:0000256" key="6">
    <source>
        <dbReference type="ARBA" id="ARBA00022840"/>
    </source>
</evidence>
<keyword evidence="3 8" id="KW-0479">Metal-binding</keyword>
<organism evidence="11 12">
    <name type="scientific">Nesterenkonia halobia</name>
    <dbReference type="NCBI Taxonomy" id="37922"/>
    <lineage>
        <taxon>Bacteria</taxon>
        <taxon>Bacillati</taxon>
        <taxon>Actinomycetota</taxon>
        <taxon>Actinomycetes</taxon>
        <taxon>Micrococcales</taxon>
        <taxon>Micrococcaceae</taxon>
        <taxon>Nesterenkonia</taxon>
    </lineage>
</organism>
<comment type="cofactor">
    <cofactor evidence="8">
        <name>Zn(2+)</name>
        <dbReference type="ChEBI" id="CHEBI:29105"/>
    </cofactor>
    <text evidence="8">Binds 2 zinc ions per subunit.</text>
</comment>
<comment type="caution">
    <text evidence="8">As this protein does not have any detectable helicase domains, it probably does not have helicase activity.</text>
</comment>
<dbReference type="InterPro" id="IPR027417">
    <property type="entry name" value="P-loop_NTPase"/>
</dbReference>
<feature type="binding site" evidence="8">
    <location>
        <position position="439"/>
    </location>
    <ligand>
        <name>Zn(2+)</name>
        <dbReference type="ChEBI" id="CHEBI:29105"/>
        <label>1</label>
    </ligand>
</feature>
<keyword evidence="4 8" id="KW-0547">Nucleotide-binding</keyword>
<keyword evidence="12" id="KW-1185">Reference proteome</keyword>
<feature type="compositionally biased region" description="Basic and acidic residues" evidence="9">
    <location>
        <begin position="1"/>
        <end position="13"/>
    </location>
</feature>
<dbReference type="HAMAP" id="MF_00983">
    <property type="entry name" value="PriA"/>
    <property type="match status" value="1"/>
</dbReference>
<comment type="function">
    <text evidence="8">Initiates the restart of stalled replication forks, which reloads the replicative helicase on sites other than the origin of replication. Recognizes and binds to abandoned replication forks and remodels them to uncover a helicase loading site. Promotes assembly of the primosome at these replication forks.</text>
</comment>
<keyword evidence="5 8" id="KW-0862">Zinc</keyword>
<dbReference type="Gene3D" id="3.40.50.300">
    <property type="entry name" value="P-loop containing nucleotide triphosphate hydrolases"/>
    <property type="match status" value="1"/>
</dbReference>
<feature type="binding site" evidence="8">
    <location>
        <position position="445"/>
    </location>
    <ligand>
        <name>Zn(2+)</name>
        <dbReference type="ChEBI" id="CHEBI:29105"/>
        <label>2</label>
    </ligand>
</feature>
<dbReference type="RefSeq" id="WP_344720905.1">
    <property type="nucleotide sequence ID" value="NZ_BAAAYG010000007.1"/>
</dbReference>
<comment type="similarity">
    <text evidence="8">Belongs to the helicase family. PriA subfamily.</text>
</comment>
<keyword evidence="2 8" id="KW-0235">DNA replication</keyword>
<name>A0ABP6RID3_9MICC</name>
<dbReference type="PANTHER" id="PTHR30580:SF0">
    <property type="entry name" value="PRIMOSOMAL PROTEIN N"/>
    <property type="match status" value="1"/>
</dbReference>
<evidence type="ECO:0000256" key="1">
    <source>
        <dbReference type="ARBA" id="ARBA00022515"/>
    </source>
</evidence>
<feature type="binding site" evidence="8">
    <location>
        <position position="469"/>
    </location>
    <ligand>
        <name>Zn(2+)</name>
        <dbReference type="ChEBI" id="CHEBI:29105"/>
        <label>2</label>
    </ligand>
</feature>
<dbReference type="Gene3D" id="3.40.1440.60">
    <property type="entry name" value="PriA, 3(prime) DNA-binding domain"/>
    <property type="match status" value="1"/>
</dbReference>
<evidence type="ECO:0000256" key="9">
    <source>
        <dbReference type="SAM" id="MobiDB-lite"/>
    </source>
</evidence>
<dbReference type="Proteomes" id="UP001501736">
    <property type="component" value="Unassembled WGS sequence"/>
</dbReference>
<comment type="subunit">
    <text evidence="8">Component of the replication restart primosome.</text>
</comment>
<reference evidence="12" key="1">
    <citation type="journal article" date="2019" name="Int. J. Syst. Evol. Microbiol.">
        <title>The Global Catalogue of Microorganisms (GCM) 10K type strain sequencing project: providing services to taxonomists for standard genome sequencing and annotation.</title>
        <authorList>
            <consortium name="The Broad Institute Genomics Platform"/>
            <consortium name="The Broad Institute Genome Sequencing Center for Infectious Disease"/>
            <person name="Wu L."/>
            <person name="Ma J."/>
        </authorList>
    </citation>
    <scope>NUCLEOTIDE SEQUENCE [LARGE SCALE GENOMIC DNA]</scope>
    <source>
        <strain evidence="12">JCM 11483</strain>
    </source>
</reference>